<evidence type="ECO:0000313" key="1">
    <source>
        <dbReference type="EMBL" id="GAA4965174.1"/>
    </source>
</evidence>
<proteinExistence type="predicted"/>
<keyword evidence="2" id="KW-1185">Reference proteome</keyword>
<sequence length="321" mass="35128">MRDAFRRAEVAEDVGQWIDDPVWTPDGKFLIGSNAMCVDAETRAVVWHKPASIAAPSPDGRRVAAVADDGLSFLDSVTGRPQGGPLLLDKPCALRWAAGRRDRLAVLTARSDTAEPAVHIFDAGEHVGSATIPHPQWQDGERWSGDRNAWVWAPDGEGAAVLTDADTVEVWSFADPARAERLRTFPADGICAVLWGADDTLVLVGGRRIRFVRAETGATAGDFNLLLTPDEPRPVEGFEAYEFERQVFALDEDTWAMTLDPDIVIAPSDRVDELDSVLTWAVERRHAWPVRWGDLRVLPDVLAAADVLPPEVGDVLRECAP</sequence>
<comment type="caution">
    <text evidence="1">The sequence shown here is derived from an EMBL/GenBank/DDBJ whole genome shotgun (WGS) entry which is preliminary data.</text>
</comment>
<reference evidence="2" key="1">
    <citation type="journal article" date="2019" name="Int. J. Syst. Evol. Microbiol.">
        <title>The Global Catalogue of Microorganisms (GCM) 10K type strain sequencing project: providing services to taxonomists for standard genome sequencing and annotation.</title>
        <authorList>
            <consortium name="The Broad Institute Genomics Platform"/>
            <consortium name="The Broad Institute Genome Sequencing Center for Infectious Disease"/>
            <person name="Wu L."/>
            <person name="Ma J."/>
        </authorList>
    </citation>
    <scope>NUCLEOTIDE SEQUENCE [LARGE SCALE GENOMIC DNA]</scope>
    <source>
        <strain evidence="2">JCM 17986</strain>
    </source>
</reference>
<dbReference type="EMBL" id="BAABHS010000010">
    <property type="protein sequence ID" value="GAA4965174.1"/>
    <property type="molecule type" value="Genomic_DNA"/>
</dbReference>
<name>A0ABP9HA08_9ACTN</name>
<accession>A0ABP9HA08</accession>
<evidence type="ECO:0000313" key="2">
    <source>
        <dbReference type="Proteomes" id="UP001500466"/>
    </source>
</evidence>
<evidence type="ECO:0008006" key="3">
    <source>
        <dbReference type="Google" id="ProtNLM"/>
    </source>
</evidence>
<protein>
    <recommendedName>
        <fullName evidence="3">WD40 repeat domain-containing protein</fullName>
    </recommendedName>
</protein>
<dbReference type="Gene3D" id="2.130.10.10">
    <property type="entry name" value="YVTN repeat-like/Quinoprotein amine dehydrogenase"/>
    <property type="match status" value="1"/>
</dbReference>
<dbReference type="SUPFAM" id="SSF82171">
    <property type="entry name" value="DPP6 N-terminal domain-like"/>
    <property type="match status" value="1"/>
</dbReference>
<organism evidence="1 2">
    <name type="scientific">Yinghuangia aomiensis</name>
    <dbReference type="NCBI Taxonomy" id="676205"/>
    <lineage>
        <taxon>Bacteria</taxon>
        <taxon>Bacillati</taxon>
        <taxon>Actinomycetota</taxon>
        <taxon>Actinomycetes</taxon>
        <taxon>Kitasatosporales</taxon>
        <taxon>Streptomycetaceae</taxon>
        <taxon>Yinghuangia</taxon>
    </lineage>
</organism>
<dbReference type="Proteomes" id="UP001500466">
    <property type="component" value="Unassembled WGS sequence"/>
</dbReference>
<gene>
    <name evidence="1" type="ORF">GCM10023205_31820</name>
</gene>
<dbReference type="InterPro" id="IPR015943">
    <property type="entry name" value="WD40/YVTN_repeat-like_dom_sf"/>
</dbReference>
<dbReference type="RefSeq" id="WP_345676127.1">
    <property type="nucleotide sequence ID" value="NZ_BAABHS010000010.1"/>
</dbReference>